<name>A0A511YFL9_9FLAO</name>
<dbReference type="InterPro" id="IPR036063">
    <property type="entry name" value="Smr_dom_sf"/>
</dbReference>
<reference evidence="2 3" key="1">
    <citation type="submission" date="2019-07" db="EMBL/GenBank/DDBJ databases">
        <title>Whole genome shotgun sequence of Chryseobacterium lathyri NBRC 105250.</title>
        <authorList>
            <person name="Hosoyama A."/>
            <person name="Uohara A."/>
            <person name="Ohji S."/>
            <person name="Ichikawa N."/>
        </authorList>
    </citation>
    <scope>NUCLEOTIDE SEQUENCE [LARGE SCALE GENOMIC DNA]</scope>
    <source>
        <strain evidence="2 3">NBRC 105250</strain>
    </source>
</reference>
<dbReference type="PROSITE" id="PS50828">
    <property type="entry name" value="SMR"/>
    <property type="match status" value="1"/>
</dbReference>
<comment type="caution">
    <text evidence="2">The sequence shown here is derived from an EMBL/GenBank/DDBJ whole genome shotgun (WGS) entry which is preliminary data.</text>
</comment>
<dbReference type="Pfam" id="PF01713">
    <property type="entry name" value="Smr"/>
    <property type="match status" value="1"/>
</dbReference>
<evidence type="ECO:0000259" key="1">
    <source>
        <dbReference type="PROSITE" id="PS50828"/>
    </source>
</evidence>
<dbReference type="AlphaFoldDB" id="A0A511YFL9"/>
<sequence length="174" mass="20370">MKTIKEGVQYMKIGDKVSVVDEDLSGIITSVNGNIVVFKDEYGFTYQYPKEKLVPKNAELYENIRVVRKAEPKKVTSKKHQKNHMVLDLHFHNLVRNPSDYDSFERLFIQKAKLTEVLDFCRKHHLKRLEIVHGIGDGTLQRMVMDVLESQRDIDFYNKEILHHQSGAVMIEFH</sequence>
<proteinExistence type="predicted"/>
<dbReference type="EMBL" id="BJYI01000024">
    <property type="protein sequence ID" value="GEN73992.1"/>
    <property type="molecule type" value="Genomic_DNA"/>
</dbReference>
<accession>A0A511YFL9</accession>
<organism evidence="2 3">
    <name type="scientific">Chryseobacterium lathyri</name>
    <dbReference type="NCBI Taxonomy" id="395933"/>
    <lineage>
        <taxon>Bacteria</taxon>
        <taxon>Pseudomonadati</taxon>
        <taxon>Bacteroidota</taxon>
        <taxon>Flavobacteriia</taxon>
        <taxon>Flavobacteriales</taxon>
        <taxon>Weeksellaceae</taxon>
        <taxon>Chryseobacterium group</taxon>
        <taxon>Chryseobacterium</taxon>
    </lineage>
</organism>
<dbReference type="Gene3D" id="3.30.1370.110">
    <property type="match status" value="1"/>
</dbReference>
<dbReference type="InterPro" id="IPR002625">
    <property type="entry name" value="Smr_dom"/>
</dbReference>
<evidence type="ECO:0000313" key="3">
    <source>
        <dbReference type="Proteomes" id="UP000321150"/>
    </source>
</evidence>
<protein>
    <recommendedName>
        <fullName evidence="1">Smr domain-containing protein</fullName>
    </recommendedName>
</protein>
<gene>
    <name evidence="2" type="ORF">CLA01_40640</name>
</gene>
<dbReference type="Proteomes" id="UP000321150">
    <property type="component" value="Unassembled WGS sequence"/>
</dbReference>
<feature type="domain" description="Smr" evidence="1">
    <location>
        <begin position="118"/>
        <end position="174"/>
    </location>
</feature>
<evidence type="ECO:0000313" key="2">
    <source>
        <dbReference type="EMBL" id="GEN73992.1"/>
    </source>
</evidence>